<protein>
    <submittedName>
        <fullName evidence="5">MarR family transcriptional regulator</fullName>
    </submittedName>
</protein>
<dbReference type="OrthoDB" id="9154853at2"/>
<dbReference type="PROSITE" id="PS01117">
    <property type="entry name" value="HTH_MARR_1"/>
    <property type="match status" value="1"/>
</dbReference>
<dbReference type="PROSITE" id="PS50995">
    <property type="entry name" value="HTH_MARR_2"/>
    <property type="match status" value="1"/>
</dbReference>
<keyword evidence="2" id="KW-0238">DNA-binding</keyword>
<dbReference type="KEGG" id="ltr:EVS81_15195"/>
<keyword evidence="7" id="KW-1185">Reference proteome</keyword>
<dbReference type="KEGG" id="ltr:EVS81_08620"/>
<dbReference type="GO" id="GO:0003700">
    <property type="term" value="F:DNA-binding transcription factor activity"/>
    <property type="evidence" value="ECO:0007669"/>
    <property type="project" value="InterPro"/>
</dbReference>
<dbReference type="InterPro" id="IPR023187">
    <property type="entry name" value="Tscrpt_reg_MarR-type_CS"/>
</dbReference>
<evidence type="ECO:0000256" key="2">
    <source>
        <dbReference type="ARBA" id="ARBA00023125"/>
    </source>
</evidence>
<evidence type="ECO:0000256" key="1">
    <source>
        <dbReference type="ARBA" id="ARBA00023015"/>
    </source>
</evidence>
<accession>A0A4P6KFF4</accession>
<organism evidence="5 7">
    <name type="scientific">Leucobacter triazinivorans</name>
    <dbReference type="NCBI Taxonomy" id="1784719"/>
    <lineage>
        <taxon>Bacteria</taxon>
        <taxon>Bacillati</taxon>
        <taxon>Actinomycetota</taxon>
        <taxon>Actinomycetes</taxon>
        <taxon>Micrococcales</taxon>
        <taxon>Microbacteriaceae</taxon>
        <taxon>Leucobacter</taxon>
    </lineage>
</organism>
<evidence type="ECO:0000259" key="4">
    <source>
        <dbReference type="PROSITE" id="PS50995"/>
    </source>
</evidence>
<sequence length="161" mass="17388">MSSLAEPGAPEVPSAHVEAVQRLEDALSDFVAGVRGMYANAAGQVDPDLPPSAYRVLLTISRIGPVSLSTLVERFASDKGQMSRQIKELEALGLVERTVDPNDGRIRLIGMTPEGVNRMTVARRPYREQLTAVLSDRSPESIAGLTELLRTVATRGIVPPR</sequence>
<dbReference type="SUPFAM" id="SSF46785">
    <property type="entry name" value="Winged helix' DNA-binding domain"/>
    <property type="match status" value="1"/>
</dbReference>
<dbReference type="EMBL" id="CP035806">
    <property type="protein sequence ID" value="QBE48890.1"/>
    <property type="molecule type" value="Genomic_DNA"/>
</dbReference>
<keyword evidence="3" id="KW-0804">Transcription</keyword>
<dbReference type="PANTHER" id="PTHR33164">
    <property type="entry name" value="TRANSCRIPTIONAL REGULATOR, MARR FAMILY"/>
    <property type="match status" value="1"/>
</dbReference>
<dbReference type="InterPro" id="IPR000835">
    <property type="entry name" value="HTH_MarR-typ"/>
</dbReference>
<proteinExistence type="predicted"/>
<dbReference type="GO" id="GO:0006950">
    <property type="term" value="P:response to stress"/>
    <property type="evidence" value="ECO:0007669"/>
    <property type="project" value="TreeGrafter"/>
</dbReference>
<evidence type="ECO:0000313" key="6">
    <source>
        <dbReference type="EMBL" id="QBE50008.1"/>
    </source>
</evidence>
<dbReference type="InterPro" id="IPR036390">
    <property type="entry name" value="WH_DNA-bd_sf"/>
</dbReference>
<dbReference type="SMART" id="SM00347">
    <property type="entry name" value="HTH_MARR"/>
    <property type="match status" value="1"/>
</dbReference>
<gene>
    <name evidence="5" type="ORF">EVS81_08620</name>
    <name evidence="6" type="ORF">EVS81_15195</name>
</gene>
<name>A0A4P6KFF4_9MICO</name>
<reference evidence="5 7" key="1">
    <citation type="submission" date="2019-02" db="EMBL/GenBank/DDBJ databases">
        <authorList>
            <person name="Sun L."/>
            <person name="Pan D."/>
            <person name="Wu X."/>
        </authorList>
    </citation>
    <scope>NUCLEOTIDE SEQUENCE [LARGE SCALE GENOMIC DNA]</scope>
    <source>
        <strain evidence="5 7">JW-1</strain>
    </source>
</reference>
<dbReference type="Gene3D" id="1.10.10.10">
    <property type="entry name" value="Winged helix-like DNA-binding domain superfamily/Winged helix DNA-binding domain"/>
    <property type="match status" value="1"/>
</dbReference>
<dbReference type="PANTHER" id="PTHR33164:SF57">
    <property type="entry name" value="MARR-FAMILY TRANSCRIPTIONAL REGULATOR"/>
    <property type="match status" value="1"/>
</dbReference>
<evidence type="ECO:0000256" key="3">
    <source>
        <dbReference type="ARBA" id="ARBA00023163"/>
    </source>
</evidence>
<dbReference type="Proteomes" id="UP000289260">
    <property type="component" value="Chromosome"/>
</dbReference>
<dbReference type="InterPro" id="IPR039422">
    <property type="entry name" value="MarR/SlyA-like"/>
</dbReference>
<evidence type="ECO:0000313" key="7">
    <source>
        <dbReference type="Proteomes" id="UP000289260"/>
    </source>
</evidence>
<dbReference type="InterPro" id="IPR036388">
    <property type="entry name" value="WH-like_DNA-bd_sf"/>
</dbReference>
<feature type="domain" description="HTH marR-type" evidence="4">
    <location>
        <begin position="20"/>
        <end position="154"/>
    </location>
</feature>
<dbReference type="RefSeq" id="WP_130110025.1">
    <property type="nucleotide sequence ID" value="NZ_CP035806.1"/>
</dbReference>
<dbReference type="Pfam" id="PF12802">
    <property type="entry name" value="MarR_2"/>
    <property type="match status" value="1"/>
</dbReference>
<dbReference type="GO" id="GO:0003677">
    <property type="term" value="F:DNA binding"/>
    <property type="evidence" value="ECO:0007669"/>
    <property type="project" value="UniProtKB-KW"/>
</dbReference>
<evidence type="ECO:0000313" key="5">
    <source>
        <dbReference type="EMBL" id="QBE48890.1"/>
    </source>
</evidence>
<dbReference type="EMBL" id="CP035806">
    <property type="protein sequence ID" value="QBE50008.1"/>
    <property type="molecule type" value="Genomic_DNA"/>
</dbReference>
<keyword evidence="1" id="KW-0805">Transcription regulation</keyword>
<dbReference type="AlphaFoldDB" id="A0A4P6KFF4"/>